<evidence type="ECO:0000313" key="6">
    <source>
        <dbReference type="Proteomes" id="UP001204814"/>
    </source>
</evidence>
<dbReference type="InterPro" id="IPR037923">
    <property type="entry name" value="HTH-like"/>
</dbReference>
<dbReference type="RefSeq" id="WP_117346735.1">
    <property type="nucleotide sequence ID" value="NZ_JAJDKX010000002.1"/>
</dbReference>
<evidence type="ECO:0000256" key="2">
    <source>
        <dbReference type="ARBA" id="ARBA00023125"/>
    </source>
</evidence>
<dbReference type="EMBL" id="JANGBO010000002">
    <property type="protein sequence ID" value="MCQ5061169.1"/>
    <property type="molecule type" value="Genomic_DNA"/>
</dbReference>
<evidence type="ECO:0000256" key="1">
    <source>
        <dbReference type="ARBA" id="ARBA00023015"/>
    </source>
</evidence>
<dbReference type="PROSITE" id="PS01124">
    <property type="entry name" value="HTH_ARAC_FAMILY_2"/>
    <property type="match status" value="1"/>
</dbReference>
<dbReference type="InterPro" id="IPR020449">
    <property type="entry name" value="Tscrpt_reg_AraC-type_HTH"/>
</dbReference>
<sequence length="350" mass="41878">MELDKKIDNIIIKEKKHPTFSHHNINSYLTNLPINKTNTELMNILHYFKSEDNYLNLYQNKEFKNGLKIEVKCEMINDEDLSNNINYRESLYHNHDFFEIIYVYKGYCETIINNTKKVINSNQICLFNLQAIHKLIIPNEQTVIFNILIGKELLTETFLNLFKNTNFVSSFYINSIYNISTSNGNIVISLEDDAQFYLNHLILEFVNKKNFYINIMQSDFISLLLCITRYFEKSTNTFSRKSLGIEAEKVLDYIYKNYNHLNLNDLSNHFGYSPRTMMRYIKKNFDCNFSQLIKECKLNYARDYLLNSNYTVDEIAEKIGFYDRSHFDKVFKNQYNITPKNYRERYKNKQ</sequence>
<proteinExistence type="predicted"/>
<dbReference type="GO" id="GO:0003700">
    <property type="term" value="F:DNA-binding transcription factor activity"/>
    <property type="evidence" value="ECO:0007669"/>
    <property type="project" value="InterPro"/>
</dbReference>
<reference evidence="5" key="1">
    <citation type="submission" date="2022-06" db="EMBL/GenBank/DDBJ databases">
        <title>Isolation of gut microbiota from human fecal samples.</title>
        <authorList>
            <person name="Pamer E.G."/>
            <person name="Barat B."/>
            <person name="Waligurski E."/>
            <person name="Medina S."/>
            <person name="Paddock L."/>
            <person name="Mostad J."/>
        </authorList>
    </citation>
    <scope>NUCLEOTIDE SEQUENCE</scope>
    <source>
        <strain evidence="5">DFI.6.24</strain>
    </source>
</reference>
<dbReference type="AlphaFoldDB" id="A0AAP2UGT3"/>
<evidence type="ECO:0000313" key="5">
    <source>
        <dbReference type="EMBL" id="MCQ5061169.1"/>
    </source>
</evidence>
<dbReference type="GO" id="GO:0043565">
    <property type="term" value="F:sequence-specific DNA binding"/>
    <property type="evidence" value="ECO:0007669"/>
    <property type="project" value="InterPro"/>
</dbReference>
<keyword evidence="2" id="KW-0238">DNA-binding</keyword>
<dbReference type="PANTHER" id="PTHR43280:SF34">
    <property type="entry name" value="ARAC-FAMILY TRANSCRIPTIONAL REGULATOR"/>
    <property type="match status" value="1"/>
</dbReference>
<name>A0AAP2UGT3_9FIRM</name>
<keyword evidence="3" id="KW-0804">Transcription</keyword>
<dbReference type="PROSITE" id="PS00041">
    <property type="entry name" value="HTH_ARAC_FAMILY_1"/>
    <property type="match status" value="1"/>
</dbReference>
<protein>
    <submittedName>
        <fullName evidence="5">AraC family transcriptional regulator</fullName>
    </submittedName>
</protein>
<dbReference type="SUPFAM" id="SSF51215">
    <property type="entry name" value="Regulatory protein AraC"/>
    <property type="match status" value="1"/>
</dbReference>
<dbReference type="Pfam" id="PF12833">
    <property type="entry name" value="HTH_18"/>
    <property type="match status" value="1"/>
</dbReference>
<dbReference type="InterPro" id="IPR009057">
    <property type="entry name" value="Homeodomain-like_sf"/>
</dbReference>
<dbReference type="SMART" id="SM00342">
    <property type="entry name" value="HTH_ARAC"/>
    <property type="match status" value="1"/>
</dbReference>
<evidence type="ECO:0000259" key="4">
    <source>
        <dbReference type="PROSITE" id="PS01124"/>
    </source>
</evidence>
<dbReference type="Proteomes" id="UP001204814">
    <property type="component" value="Unassembled WGS sequence"/>
</dbReference>
<dbReference type="Gene3D" id="1.10.10.60">
    <property type="entry name" value="Homeodomain-like"/>
    <property type="match status" value="2"/>
</dbReference>
<accession>A0AAP2UGT3</accession>
<dbReference type="PANTHER" id="PTHR43280">
    <property type="entry name" value="ARAC-FAMILY TRANSCRIPTIONAL REGULATOR"/>
    <property type="match status" value="1"/>
</dbReference>
<dbReference type="SUPFAM" id="SSF46689">
    <property type="entry name" value="Homeodomain-like"/>
    <property type="match status" value="1"/>
</dbReference>
<feature type="domain" description="HTH araC/xylS-type" evidence="4">
    <location>
        <begin position="248"/>
        <end position="345"/>
    </location>
</feature>
<gene>
    <name evidence="5" type="ORF">NE542_04875</name>
</gene>
<organism evidence="5 6">
    <name type="scientific">Faecalibacillus intestinalis</name>
    <dbReference type="NCBI Taxonomy" id="1982626"/>
    <lineage>
        <taxon>Bacteria</taxon>
        <taxon>Bacillati</taxon>
        <taxon>Bacillota</taxon>
        <taxon>Erysipelotrichia</taxon>
        <taxon>Erysipelotrichales</taxon>
        <taxon>Coprobacillaceae</taxon>
        <taxon>Faecalibacillus</taxon>
    </lineage>
</organism>
<evidence type="ECO:0000256" key="3">
    <source>
        <dbReference type="ARBA" id="ARBA00023163"/>
    </source>
</evidence>
<keyword evidence="1" id="KW-0805">Transcription regulation</keyword>
<dbReference type="InterPro" id="IPR018062">
    <property type="entry name" value="HTH_AraC-typ_CS"/>
</dbReference>
<dbReference type="PRINTS" id="PR00032">
    <property type="entry name" value="HTHARAC"/>
</dbReference>
<dbReference type="InterPro" id="IPR018060">
    <property type="entry name" value="HTH_AraC"/>
</dbReference>
<comment type="caution">
    <text evidence="5">The sequence shown here is derived from an EMBL/GenBank/DDBJ whole genome shotgun (WGS) entry which is preliminary data.</text>
</comment>